<dbReference type="PROSITE" id="PS50005">
    <property type="entry name" value="TPR"/>
    <property type="match status" value="4"/>
</dbReference>
<dbReference type="InterPro" id="IPR019734">
    <property type="entry name" value="TPR_rpt"/>
</dbReference>
<feature type="repeat" description="TPR" evidence="3">
    <location>
        <begin position="847"/>
        <end position="880"/>
    </location>
</feature>
<dbReference type="NCBIfam" id="TIGR02917">
    <property type="entry name" value="PEP_TPR_lipo"/>
    <property type="match status" value="1"/>
</dbReference>
<dbReference type="Proteomes" id="UP001467690">
    <property type="component" value="Unassembled WGS sequence"/>
</dbReference>
<feature type="repeat" description="TPR" evidence="3">
    <location>
        <begin position="190"/>
        <end position="223"/>
    </location>
</feature>
<gene>
    <name evidence="5" type="primary">prsT</name>
    <name evidence="5" type="ORF">ABS311_19605</name>
</gene>
<keyword evidence="1" id="KW-0677">Repeat</keyword>
<evidence type="ECO:0000256" key="4">
    <source>
        <dbReference type="SAM" id="SignalP"/>
    </source>
</evidence>
<evidence type="ECO:0000256" key="1">
    <source>
        <dbReference type="ARBA" id="ARBA00022737"/>
    </source>
</evidence>
<evidence type="ECO:0000313" key="6">
    <source>
        <dbReference type="Proteomes" id="UP001467690"/>
    </source>
</evidence>
<reference evidence="5 6" key="1">
    <citation type="submission" date="2024-06" db="EMBL/GenBank/DDBJ databases">
        <authorList>
            <person name="Chen R.Y."/>
        </authorList>
    </citation>
    <scope>NUCLEOTIDE SEQUENCE [LARGE SCALE GENOMIC DNA]</scope>
    <source>
        <strain evidence="5 6">D2</strain>
    </source>
</reference>
<evidence type="ECO:0000256" key="2">
    <source>
        <dbReference type="ARBA" id="ARBA00022803"/>
    </source>
</evidence>
<dbReference type="SUPFAM" id="SSF48452">
    <property type="entry name" value="TPR-like"/>
    <property type="match status" value="4"/>
</dbReference>
<feature type="repeat" description="TPR" evidence="3">
    <location>
        <begin position="122"/>
        <end position="155"/>
    </location>
</feature>
<dbReference type="RefSeq" id="WP_350403116.1">
    <property type="nucleotide sequence ID" value="NZ_JBELOE010000281.1"/>
</dbReference>
<dbReference type="Pfam" id="PF14559">
    <property type="entry name" value="TPR_19"/>
    <property type="match status" value="3"/>
</dbReference>
<dbReference type="Pfam" id="PF13174">
    <property type="entry name" value="TPR_6"/>
    <property type="match status" value="1"/>
</dbReference>
<proteinExistence type="predicted"/>
<dbReference type="InterPro" id="IPR014266">
    <property type="entry name" value="PEP-CTERM_TPR_PrsT"/>
</dbReference>
<protein>
    <submittedName>
        <fullName evidence="5">XrtA/PEP-CTERM system TPR-repeat protein PrsT</fullName>
    </submittedName>
</protein>
<dbReference type="PANTHER" id="PTHR44858:SF1">
    <property type="entry name" value="UDP-N-ACETYLGLUCOSAMINE--PEPTIDE N-ACETYLGLUCOSAMINYLTRANSFERASE SPINDLY-RELATED"/>
    <property type="match status" value="1"/>
</dbReference>
<feature type="repeat" description="TPR" evidence="3">
    <location>
        <begin position="642"/>
        <end position="675"/>
    </location>
</feature>
<keyword evidence="2 3" id="KW-0802">TPR repeat</keyword>
<organism evidence="5 6">
    <name type="scientific">Catenovulum sediminis</name>
    <dbReference type="NCBI Taxonomy" id="1740262"/>
    <lineage>
        <taxon>Bacteria</taxon>
        <taxon>Pseudomonadati</taxon>
        <taxon>Pseudomonadota</taxon>
        <taxon>Gammaproteobacteria</taxon>
        <taxon>Alteromonadales</taxon>
        <taxon>Alteromonadaceae</taxon>
        <taxon>Catenovulum</taxon>
    </lineage>
</organism>
<accession>A0ABV1RMC4</accession>
<keyword evidence="4" id="KW-0732">Signal</keyword>
<dbReference type="Gene3D" id="1.25.40.10">
    <property type="entry name" value="Tetratricopeptide repeat domain"/>
    <property type="match status" value="6"/>
</dbReference>
<dbReference type="EMBL" id="JBELOE010000281">
    <property type="protein sequence ID" value="MER2494087.1"/>
    <property type="molecule type" value="Genomic_DNA"/>
</dbReference>
<dbReference type="Pfam" id="PF13181">
    <property type="entry name" value="TPR_8"/>
    <property type="match status" value="1"/>
</dbReference>
<name>A0ABV1RMC4_9ALTE</name>
<comment type="caution">
    <text evidence="5">The sequence shown here is derived from an EMBL/GenBank/DDBJ whole genome shotgun (WGS) entry which is preliminary data.</text>
</comment>
<dbReference type="Pfam" id="PF13432">
    <property type="entry name" value="TPR_16"/>
    <property type="match status" value="2"/>
</dbReference>
<dbReference type="Pfam" id="PF12895">
    <property type="entry name" value="ANAPC3"/>
    <property type="match status" value="1"/>
</dbReference>
<feature type="chain" id="PRO_5047536647" evidence="4">
    <location>
        <begin position="20"/>
        <end position="932"/>
    </location>
</feature>
<dbReference type="InterPro" id="IPR050498">
    <property type="entry name" value="Ycf3"/>
</dbReference>
<dbReference type="PANTHER" id="PTHR44858">
    <property type="entry name" value="TETRATRICOPEPTIDE REPEAT PROTEIN 6"/>
    <property type="match status" value="1"/>
</dbReference>
<keyword evidence="6" id="KW-1185">Reference proteome</keyword>
<evidence type="ECO:0000256" key="3">
    <source>
        <dbReference type="PROSITE-ProRule" id="PRU00339"/>
    </source>
</evidence>
<dbReference type="InterPro" id="IPR011990">
    <property type="entry name" value="TPR-like_helical_dom_sf"/>
</dbReference>
<evidence type="ECO:0000313" key="5">
    <source>
        <dbReference type="EMBL" id="MER2494087.1"/>
    </source>
</evidence>
<sequence length="932" mass="105858">MKLKAIFLLSSLLTVQVFADESHYEDALKSFNEQDFDTAYIHLKNALKENNNHLPAKILYAKLLLRNRYYSEAIEEYQKAFQAGADINLIIEDWATALLLDKQYQEVIALGLGKPLNRESQFDWLMLQALAFEHIGQFETAKQSYQKALQLQPNNSRVLNSIAWNEIKQGNYESAAALVEQALLANSADVKSWHLKGKLYEIQGKTEDALKTYQTAHNLLPQDTVIMRSLAGVYVKLDELTKAQELVDKILEQDDTDAEALLLRSWILAEQNNNDEAAKVQKELLEKMSLIPEEELKQRVSLLFIRGLTAFAQGNVEQARNDLESYVEQTPGDLKAIDLLADIYLKLGQQDAAMSLFQRNETYLFESLPLSLKLSQMYLQQGQYYRADLFLSELRERYPDNEQVILLSAQTLIARGKQDSAVKMIEQSGLGNGQQTSKGLQLSQALLFLQSGAYDKSLEIANQLLAENENQIDYLLLKGASLLKLNQLAEAEAVLNEVISQQDKHFSARFNLAQLHKIRGDYTKAQQLLANLTVERPDHKQVSFMLAEVEFRLGNLQLAEDMLAKLAVLDRQNKAVAEIYSQVLLAQGKAEDALVQINRLNKLDTLNPEYLWQRALIYIELAQIPDAMNDMDVLFGIWAEDAQKLYNLSQLQVRVNALPKAQRSLQKAISLQPEAAILHFEMVKLLIQQNKLALADAKLNVLTEKYENNANLALLKGDLADKLNQPDVAYQYYYQALELDSNFVAAAAKLYQLSKQGIETQKTTQVLQRISQRNPDNVFHQNLLADHYLNIGNNQQAKEQYLALLQNDNFKANHIVLNNLANLYLPENPAAAQGYIEQAMRLKTNSAAVLDTQGWIFYLQNNYRKALELFRQAYVINSSDPTIRYHLAATLDKLGRRQEAIQELNSALSLSEDFVQVQQARTLLEQLSQNEI</sequence>
<feature type="signal peptide" evidence="4">
    <location>
        <begin position="1"/>
        <end position="19"/>
    </location>
</feature>
<dbReference type="SMART" id="SM00028">
    <property type="entry name" value="TPR"/>
    <property type="match status" value="13"/>
</dbReference>